<dbReference type="EMBL" id="CM007647">
    <property type="protein sequence ID" value="ONM02218.1"/>
    <property type="molecule type" value="Genomic_DNA"/>
</dbReference>
<dbReference type="InterPro" id="IPR000719">
    <property type="entry name" value="Prot_kinase_dom"/>
</dbReference>
<sequence length="129" mass="14165">MKVAEMVKKGKKSRKGRSNIGDAAHRDSPESIHYGGCYICIVIGNCEEGDMYVSVGQCFSYLETLQAACVSVRLLMALDYLHANHILHRDMKCSNIFIARDKSICLGDFGIANILASDDLASSDVAFEK</sequence>
<dbReference type="InterPro" id="IPR050660">
    <property type="entry name" value="NEK_Ser/Thr_kinase"/>
</dbReference>
<evidence type="ECO:0000256" key="2">
    <source>
        <dbReference type="ARBA" id="ARBA00022679"/>
    </source>
</evidence>
<dbReference type="PROSITE" id="PS50011">
    <property type="entry name" value="PROTEIN_KINASE_DOM"/>
    <property type="match status" value="1"/>
</dbReference>
<protein>
    <submittedName>
        <fullName evidence="6">Serine/threonine-protein kinase Nek1</fullName>
    </submittedName>
</protein>
<dbReference type="AlphaFoldDB" id="A0A1D6KGL6"/>
<name>A0A1D6KGL6_MAIZE</name>
<dbReference type="InterPro" id="IPR008271">
    <property type="entry name" value="Ser/Thr_kinase_AS"/>
</dbReference>
<evidence type="ECO:0000256" key="4">
    <source>
        <dbReference type="ARBA" id="ARBA00022777"/>
    </source>
</evidence>
<evidence type="ECO:0000256" key="5">
    <source>
        <dbReference type="ARBA" id="ARBA00022840"/>
    </source>
</evidence>
<keyword evidence="4 6" id="KW-0418">Kinase</keyword>
<dbReference type="GO" id="GO:0005524">
    <property type="term" value="F:ATP binding"/>
    <property type="evidence" value="ECO:0007669"/>
    <property type="project" value="UniProtKB-KW"/>
</dbReference>
<gene>
    <name evidence="6" type="ORF">ZEAMMB73_Zm00001d031125</name>
</gene>
<keyword evidence="1" id="KW-0723">Serine/threonine-protein kinase</keyword>
<proteinExistence type="predicted"/>
<dbReference type="SUPFAM" id="SSF56112">
    <property type="entry name" value="Protein kinase-like (PK-like)"/>
    <property type="match status" value="1"/>
</dbReference>
<dbReference type="SMR" id="A0A1D6KGL6"/>
<evidence type="ECO:0000313" key="6">
    <source>
        <dbReference type="EMBL" id="ONM02218.1"/>
    </source>
</evidence>
<organism evidence="6">
    <name type="scientific">Zea mays</name>
    <name type="common">Maize</name>
    <dbReference type="NCBI Taxonomy" id="4577"/>
    <lineage>
        <taxon>Eukaryota</taxon>
        <taxon>Viridiplantae</taxon>
        <taxon>Streptophyta</taxon>
        <taxon>Embryophyta</taxon>
        <taxon>Tracheophyta</taxon>
        <taxon>Spermatophyta</taxon>
        <taxon>Magnoliopsida</taxon>
        <taxon>Liliopsida</taxon>
        <taxon>Poales</taxon>
        <taxon>Poaceae</taxon>
        <taxon>PACMAD clade</taxon>
        <taxon>Panicoideae</taxon>
        <taxon>Andropogonodae</taxon>
        <taxon>Andropogoneae</taxon>
        <taxon>Tripsacinae</taxon>
        <taxon>Zea</taxon>
    </lineage>
</organism>
<evidence type="ECO:0000256" key="1">
    <source>
        <dbReference type="ARBA" id="ARBA00022527"/>
    </source>
</evidence>
<dbReference type="PANTHER" id="PTHR43671:SF66">
    <property type="entry name" value="SERINE_THREONINE-PROTEIN KINASE NEK2"/>
    <property type="match status" value="1"/>
</dbReference>
<dbReference type="GO" id="GO:0004674">
    <property type="term" value="F:protein serine/threonine kinase activity"/>
    <property type="evidence" value="ECO:0007669"/>
    <property type="project" value="UniProtKB-KW"/>
</dbReference>
<keyword evidence="3" id="KW-0547">Nucleotide-binding</keyword>
<evidence type="ECO:0000256" key="3">
    <source>
        <dbReference type="ARBA" id="ARBA00022741"/>
    </source>
</evidence>
<dbReference type="InterPro" id="IPR011009">
    <property type="entry name" value="Kinase-like_dom_sf"/>
</dbReference>
<reference evidence="6" key="1">
    <citation type="submission" date="2015-12" db="EMBL/GenBank/DDBJ databases">
        <title>Update maize B73 reference genome by single molecule sequencing technologies.</title>
        <authorList>
            <consortium name="Maize Genome Sequencing Project"/>
            <person name="Ware D."/>
        </authorList>
    </citation>
    <scope>NUCLEOTIDE SEQUENCE [LARGE SCALE GENOMIC DNA]</scope>
    <source>
        <tissue evidence="6">Seedling</tissue>
    </source>
</reference>
<accession>A0A1D6KGL6</accession>
<keyword evidence="5" id="KW-0067">ATP-binding</keyword>
<dbReference type="PROSITE" id="PS00108">
    <property type="entry name" value="PROTEIN_KINASE_ST"/>
    <property type="match status" value="1"/>
</dbReference>
<keyword evidence="2" id="KW-0808">Transferase</keyword>
<dbReference type="PANTHER" id="PTHR43671">
    <property type="entry name" value="SERINE/THREONINE-PROTEIN KINASE NEK"/>
    <property type="match status" value="1"/>
</dbReference>
<dbReference type="InParanoid" id="A0A1D6KGL6"/>
<dbReference type="Gene3D" id="1.10.510.10">
    <property type="entry name" value="Transferase(Phosphotransferase) domain 1"/>
    <property type="match status" value="1"/>
</dbReference>
<dbReference type="Pfam" id="PF00069">
    <property type="entry name" value="Pkinase"/>
    <property type="match status" value="1"/>
</dbReference>